<dbReference type="FunCoup" id="Q9U2V3">
    <property type="interactions" value="165"/>
</dbReference>
<evidence type="ECO:0000256" key="3">
    <source>
        <dbReference type="ARBA" id="ARBA00022833"/>
    </source>
</evidence>
<gene>
    <name evidence="11 13" type="primary">nhr-229</name>
    <name evidence="11" type="ORF">CELE_Y116A8C.18</name>
    <name evidence="13" type="ORF">Y116A8C.18</name>
</gene>
<keyword evidence="3" id="KW-0862">Zinc</keyword>
<dbReference type="SMART" id="SM00399">
    <property type="entry name" value="ZnF_C4"/>
    <property type="match status" value="1"/>
</dbReference>
<evidence type="ECO:0000313" key="13">
    <source>
        <dbReference type="WormBase" id="Y116A8C.18"/>
    </source>
</evidence>
<dbReference type="RefSeq" id="NP_503018.3">
    <property type="nucleotide sequence ID" value="NM_070617.4"/>
</dbReference>
<evidence type="ECO:0000313" key="11">
    <source>
        <dbReference type="EMBL" id="CAB55124.3"/>
    </source>
</evidence>
<dbReference type="PROSITE" id="PS51030">
    <property type="entry name" value="NUCLEAR_REC_DBD_2"/>
    <property type="match status" value="1"/>
</dbReference>
<dbReference type="HOGENOM" id="CLU_678323_0_0_1"/>
<sequence>MDPLFDARVFYDLFSNFDQLYAQGTGEWHDFLMDSKQPKNIHEDCELKQDELISKLQHSQQNFDNIKKILANFEKENENLADENEILKTRVAILEKDVKEERNATKMAKNLNEEIVNELKLSEELIDCLEKQLQESKIELKEEKLSKKHLLTTMKSLETEKMEQEHKTKIMNKEVEELKIRVKELEATDYSEKNIELERQVGKLTAQLQDFESSRGYEQELILSLLEFQKRKSDKQLKDLQSKLERNLELVELNKLHEEVQSERLLKSEVAEKLAELIKSVKTSNSMLLEKTTQFEDAQGSRENVVEGANDEMDTSFASDETRTENCQVCDAPNAQKHYNAQTCGGCSQFFRKIVIDSKQNSLKCSGSGRCKINTVTRNYCSYCRYAKCVSEGMDAGKVGERIQNE</sequence>
<dbReference type="EMBL" id="BX284604">
    <property type="protein sequence ID" value="CAB55124.3"/>
    <property type="molecule type" value="Genomic_DNA"/>
</dbReference>
<organism evidence="11 12">
    <name type="scientific">Caenorhabditis elegans</name>
    <dbReference type="NCBI Taxonomy" id="6239"/>
    <lineage>
        <taxon>Eukaryota</taxon>
        <taxon>Metazoa</taxon>
        <taxon>Ecdysozoa</taxon>
        <taxon>Nematoda</taxon>
        <taxon>Chromadorea</taxon>
        <taxon>Rhabditida</taxon>
        <taxon>Rhabditina</taxon>
        <taxon>Rhabditomorpha</taxon>
        <taxon>Rhabditoidea</taxon>
        <taxon>Rhabditidae</taxon>
        <taxon>Peloderinae</taxon>
        <taxon>Caenorhabditis</taxon>
    </lineage>
</organism>
<dbReference type="GO" id="GO:0030182">
    <property type="term" value="P:neuron differentiation"/>
    <property type="evidence" value="ECO:0000318"/>
    <property type="project" value="GO_Central"/>
</dbReference>
<dbReference type="PhylomeDB" id="Q9U2V3"/>
<dbReference type="PANTHER" id="PTHR47630">
    <property type="entry name" value="NUCLEAR HORMONE RECEPTOR FAMILY-RELATED-RELATED"/>
    <property type="match status" value="1"/>
</dbReference>
<dbReference type="PRINTS" id="PR00047">
    <property type="entry name" value="STROIDFINGER"/>
</dbReference>
<dbReference type="AGR" id="WB:WBGene00013795"/>
<dbReference type="UCSC" id="Y116A8C.18">
    <property type="organism name" value="c. elegans"/>
</dbReference>
<dbReference type="OrthoDB" id="9984314at2759"/>
<keyword evidence="1" id="KW-0479">Metal-binding</keyword>
<dbReference type="PeptideAtlas" id="Q9U2V3"/>
<keyword evidence="2" id="KW-0863">Zinc-finger</keyword>
<dbReference type="GeneID" id="191001"/>
<keyword evidence="4" id="KW-0805">Transcription regulation</keyword>
<dbReference type="PaxDb" id="6239-Y116A8C.18"/>
<dbReference type="WormBase" id="Y116A8C.18">
    <property type="protein sequence ID" value="CE44455"/>
    <property type="gene ID" value="WBGene00013795"/>
    <property type="gene designation" value="nhr-229"/>
</dbReference>
<feature type="coiled-coil region" evidence="9">
    <location>
        <begin position="56"/>
        <end position="214"/>
    </location>
</feature>
<dbReference type="Gene3D" id="3.30.50.10">
    <property type="entry name" value="Erythroid Transcription Factor GATA-1, subunit A"/>
    <property type="match status" value="1"/>
</dbReference>
<reference evidence="11 12" key="1">
    <citation type="journal article" date="1998" name="Science">
        <title>Genome sequence of the nematode C. elegans: a platform for investigating biology.</title>
        <authorList>
            <consortium name="The C. elegans sequencing consortium"/>
            <person name="Sulson J.E."/>
            <person name="Waterston R."/>
        </authorList>
    </citation>
    <scope>NUCLEOTIDE SEQUENCE [LARGE SCALE GENOMIC DNA]</scope>
    <source>
        <strain evidence="11 12">Bristol N2</strain>
    </source>
</reference>
<keyword evidence="8" id="KW-0539">Nucleus</keyword>
<dbReference type="CTD" id="191001"/>
<evidence type="ECO:0000256" key="2">
    <source>
        <dbReference type="ARBA" id="ARBA00022771"/>
    </source>
</evidence>
<dbReference type="InterPro" id="IPR001628">
    <property type="entry name" value="Znf_hrmn_rcpt"/>
</dbReference>
<dbReference type="Proteomes" id="UP000001940">
    <property type="component" value="Chromosome IV"/>
</dbReference>
<evidence type="ECO:0000256" key="1">
    <source>
        <dbReference type="ARBA" id="ARBA00022723"/>
    </source>
</evidence>
<dbReference type="SMR" id="Q9U2V3"/>
<dbReference type="Pfam" id="PF00105">
    <property type="entry name" value="zf-C4"/>
    <property type="match status" value="1"/>
</dbReference>
<dbReference type="KEGG" id="cel:CELE_Y116A8C.18"/>
<dbReference type="InParanoid" id="Q9U2V3"/>
<evidence type="ECO:0000256" key="6">
    <source>
        <dbReference type="ARBA" id="ARBA00023163"/>
    </source>
</evidence>
<evidence type="ECO:0000259" key="10">
    <source>
        <dbReference type="PROSITE" id="PS51030"/>
    </source>
</evidence>
<keyword evidence="6" id="KW-0804">Transcription</keyword>
<evidence type="ECO:0000256" key="9">
    <source>
        <dbReference type="SAM" id="Coils"/>
    </source>
</evidence>
<dbReference type="GO" id="GO:0000978">
    <property type="term" value="F:RNA polymerase II cis-regulatory region sequence-specific DNA binding"/>
    <property type="evidence" value="ECO:0000318"/>
    <property type="project" value="GO_Central"/>
</dbReference>
<dbReference type="GO" id="GO:0004879">
    <property type="term" value="F:nuclear receptor activity"/>
    <property type="evidence" value="ECO:0000318"/>
    <property type="project" value="GO_Central"/>
</dbReference>
<evidence type="ECO:0000313" key="12">
    <source>
        <dbReference type="Proteomes" id="UP000001940"/>
    </source>
</evidence>
<keyword evidence="9" id="KW-0175">Coiled coil</keyword>
<dbReference type="GO" id="GO:0045944">
    <property type="term" value="P:positive regulation of transcription by RNA polymerase II"/>
    <property type="evidence" value="ECO:0000318"/>
    <property type="project" value="GO_Central"/>
</dbReference>
<evidence type="ECO:0000256" key="5">
    <source>
        <dbReference type="ARBA" id="ARBA00023125"/>
    </source>
</evidence>
<dbReference type="SUPFAM" id="SSF57716">
    <property type="entry name" value="Glucocorticoid receptor-like (DNA-binding domain)"/>
    <property type="match status" value="1"/>
</dbReference>
<evidence type="ECO:0000256" key="8">
    <source>
        <dbReference type="ARBA" id="ARBA00023242"/>
    </source>
</evidence>
<proteinExistence type="predicted"/>
<accession>Q9U2V3</accession>
<name>Q9U2V3_CAEEL</name>
<dbReference type="AlphaFoldDB" id="Q9U2V3"/>
<dbReference type="InterPro" id="IPR052499">
    <property type="entry name" value="C.elegans_NHRs"/>
</dbReference>
<dbReference type="InterPro" id="IPR013088">
    <property type="entry name" value="Znf_NHR/GATA"/>
</dbReference>
<keyword evidence="12" id="KW-1185">Reference proteome</keyword>
<keyword evidence="7 11" id="KW-0675">Receptor</keyword>
<feature type="domain" description="Nuclear receptor" evidence="10">
    <location>
        <begin position="324"/>
        <end position="401"/>
    </location>
</feature>
<dbReference type="GO" id="GO:0008270">
    <property type="term" value="F:zinc ion binding"/>
    <property type="evidence" value="ECO:0007669"/>
    <property type="project" value="UniProtKB-KW"/>
</dbReference>
<evidence type="ECO:0000256" key="7">
    <source>
        <dbReference type="ARBA" id="ARBA00023170"/>
    </source>
</evidence>
<evidence type="ECO:0000256" key="4">
    <source>
        <dbReference type="ARBA" id="ARBA00023015"/>
    </source>
</evidence>
<protein>
    <submittedName>
        <fullName evidence="11">Nuclear receptor domain-containing protein</fullName>
    </submittedName>
</protein>
<dbReference type="PANTHER" id="PTHR47630:SF5">
    <property type="entry name" value="NR LBD DOMAIN-CONTAINING PROTEIN"/>
    <property type="match status" value="1"/>
</dbReference>
<keyword evidence="5" id="KW-0238">DNA-binding</keyword>